<feature type="transmembrane region" description="Helical" evidence="1">
    <location>
        <begin position="101"/>
        <end position="122"/>
    </location>
</feature>
<reference evidence="2 3" key="1">
    <citation type="submission" date="2019-06" db="EMBL/GenBank/DDBJ databases">
        <title>Sequencing the genomes of 1000 actinobacteria strains.</title>
        <authorList>
            <person name="Klenk H.-P."/>
        </authorList>
    </citation>
    <scope>NUCLEOTIDE SEQUENCE [LARGE SCALE GENOMIC DNA]</scope>
    <source>
        <strain evidence="2 3">DSM 102200</strain>
    </source>
</reference>
<keyword evidence="1" id="KW-1133">Transmembrane helix</keyword>
<keyword evidence="1" id="KW-0812">Transmembrane</keyword>
<evidence type="ECO:0000313" key="3">
    <source>
        <dbReference type="Proteomes" id="UP000316096"/>
    </source>
</evidence>
<dbReference type="EMBL" id="VFOZ01000001">
    <property type="protein sequence ID" value="TQL99294.1"/>
    <property type="molecule type" value="Genomic_DNA"/>
</dbReference>
<comment type="caution">
    <text evidence="2">The sequence shown here is derived from an EMBL/GenBank/DDBJ whole genome shotgun (WGS) entry which is preliminary data.</text>
</comment>
<feature type="transmembrane region" description="Helical" evidence="1">
    <location>
        <begin position="186"/>
        <end position="209"/>
    </location>
</feature>
<dbReference type="AlphaFoldDB" id="A0A543CQB0"/>
<keyword evidence="3" id="KW-1185">Reference proteome</keyword>
<proteinExistence type="predicted"/>
<accession>A0A543CQB0</accession>
<dbReference type="OrthoDB" id="4207230at2"/>
<feature type="transmembrane region" description="Helical" evidence="1">
    <location>
        <begin position="142"/>
        <end position="165"/>
    </location>
</feature>
<keyword evidence="1" id="KW-0472">Membrane</keyword>
<feature type="transmembrane region" description="Helical" evidence="1">
    <location>
        <begin position="45"/>
        <end position="64"/>
    </location>
</feature>
<dbReference type="RefSeq" id="WP_141957979.1">
    <property type="nucleotide sequence ID" value="NZ_VFOZ01000001.1"/>
</dbReference>
<dbReference type="Proteomes" id="UP000316096">
    <property type="component" value="Unassembled WGS sequence"/>
</dbReference>
<feature type="transmembrane region" description="Helical" evidence="1">
    <location>
        <begin position="215"/>
        <end position="235"/>
    </location>
</feature>
<sequence>MLWTLGSVAGLSLAGSCFVLLDLIQLVLTGTVSDRDGNSDWTAFTERLVAVALGALFAVSATSWRRRTEGTCPRCGREHAPDMARVAYPAPSAAPQRVRRFAYAGCLAFLPYLGLHGLHAAGLTHWYDKLYSDQGILPGPRLFVFALLALVLVGPAVFLLLGLVRPWGMRFPRWCMGLAGRRVPRFLPLVPAWIVAPTLALYGTCSMVYAPMAGYTLIGLGGAASLAFGVYGWALTAAAVSYQRRSLPVCVPGDPPSRR</sequence>
<organism evidence="2 3">
    <name type="scientific">Actinoallomurus bryophytorum</name>
    <dbReference type="NCBI Taxonomy" id="1490222"/>
    <lineage>
        <taxon>Bacteria</taxon>
        <taxon>Bacillati</taxon>
        <taxon>Actinomycetota</taxon>
        <taxon>Actinomycetes</taxon>
        <taxon>Streptosporangiales</taxon>
        <taxon>Thermomonosporaceae</taxon>
        <taxon>Actinoallomurus</taxon>
    </lineage>
</organism>
<protein>
    <submittedName>
        <fullName evidence="2">Uncharacterized protein</fullName>
    </submittedName>
</protein>
<evidence type="ECO:0000313" key="2">
    <source>
        <dbReference type="EMBL" id="TQL99294.1"/>
    </source>
</evidence>
<gene>
    <name evidence="2" type="ORF">FB559_4954</name>
</gene>
<name>A0A543CQB0_9ACTN</name>
<evidence type="ECO:0000256" key="1">
    <source>
        <dbReference type="SAM" id="Phobius"/>
    </source>
</evidence>